<dbReference type="Pfam" id="PF11882">
    <property type="entry name" value="DUF3402"/>
    <property type="match status" value="1"/>
</dbReference>
<sequence>MEAAGGSVASRAKELFRNQRRDSEGSLDFPNLEFEYGDSDSIVAELSELYSYTEEPEFAANRDCFEEDFAIHGKGKKWVELEEDEHKSYLMRLLDGLEVISRERRLKFARAILYLAQGVFEDCYTETEVVHWARHNVFLLYEMGMFGALVELLNIEVDHSQACSSSLRKPAISLADSTELRVLLNIMYLMVEIMRREGEDDRPEWSLVRDGFRTELSSLVYNGEPFAVLLFSLVNKYCNGHIPHCPIKKVLLLLWKTILFCFGGFEKLQELKVEKRAKLGLPPLLENSIQVTRTLRATSPPASAMDILEQQQKRGRRGRRVLVKQDSLDIYCERDETREEEDEADDGDGGIEGEVDPLEREALIQELPPPGLVPERWLFPRCLPWATKVRERDIEEFVEVSRNDHFDYMMPLGLCMAKNPNLVNKYFYHKYVSIAEVQSKMEEELQKSPVSLGAEEVEQTSVEILYQSMLYNLPQYMIALLKIQLAAAPTSKTKTDSINILADLLPEEMPNTVLQSMKLGIDVNRHKEIIVKAISALMLLLLKHLKLNHVYQFEYVSQHLVFANCIPLILKFFNQSIMSYVTTKNRNVFSCINLLRILNKLTKWKHSRIMMLVVFKSAPILKRVLRAEQAMLQLYALKLLKFQTKYLGRQWRKSNMKIMSAIYHKVRHRLNDDWAYGNDIDARPWDFQAEECGLRVNIEMFNSRRYGLHHTDLEFAPVDNCLQSVLGHHVSLPEDFRYSYELWLDREVFAHPIHWEDLLQPLT</sequence>
<feature type="domain" description="Far11/STRP N-terminal" evidence="3">
    <location>
        <begin position="29"/>
        <end position="327"/>
    </location>
</feature>
<dbReference type="SMART" id="SM01292">
    <property type="entry name" value="N1221"/>
    <property type="match status" value="1"/>
</dbReference>
<proteinExistence type="inferred from homology"/>
<dbReference type="PANTHER" id="PTHR13239:SF6">
    <property type="entry name" value="STRIATIN-INTERACTING PROTEIN 2"/>
    <property type="match status" value="1"/>
</dbReference>
<organism evidence="5 6">
    <name type="scientific">Scyliorhinus torazame</name>
    <name type="common">Cloudy catshark</name>
    <name type="synonym">Catulus torazame</name>
    <dbReference type="NCBI Taxonomy" id="75743"/>
    <lineage>
        <taxon>Eukaryota</taxon>
        <taxon>Metazoa</taxon>
        <taxon>Chordata</taxon>
        <taxon>Craniata</taxon>
        <taxon>Vertebrata</taxon>
        <taxon>Chondrichthyes</taxon>
        <taxon>Elasmobranchii</taxon>
        <taxon>Galeomorphii</taxon>
        <taxon>Galeoidea</taxon>
        <taxon>Carcharhiniformes</taxon>
        <taxon>Scyliorhinidae</taxon>
        <taxon>Scyliorhinus</taxon>
    </lineage>
</organism>
<name>A0A401NWW1_SCYTO</name>
<evidence type="ECO:0000313" key="5">
    <source>
        <dbReference type="EMBL" id="GCB65350.1"/>
    </source>
</evidence>
<reference evidence="5 6" key="1">
    <citation type="journal article" date="2018" name="Nat. Ecol. Evol.">
        <title>Shark genomes provide insights into elasmobranch evolution and the origin of vertebrates.</title>
        <authorList>
            <person name="Hara Y"/>
            <person name="Yamaguchi K"/>
            <person name="Onimaru K"/>
            <person name="Kadota M"/>
            <person name="Koyanagi M"/>
            <person name="Keeley SD"/>
            <person name="Tatsumi K"/>
            <person name="Tanaka K"/>
            <person name="Motone F"/>
            <person name="Kageyama Y"/>
            <person name="Nozu R"/>
            <person name="Adachi N"/>
            <person name="Nishimura O"/>
            <person name="Nakagawa R"/>
            <person name="Tanegashima C"/>
            <person name="Kiyatake I"/>
            <person name="Matsumoto R"/>
            <person name="Murakumo K"/>
            <person name="Nishida K"/>
            <person name="Terakita A"/>
            <person name="Kuratani S"/>
            <person name="Sato K"/>
            <person name="Hyodo S Kuraku.S."/>
        </authorList>
    </citation>
    <scope>NUCLEOTIDE SEQUENCE [LARGE SCALE GENOMIC DNA]</scope>
</reference>
<keyword evidence="6" id="KW-1185">Reference proteome</keyword>
<dbReference type="OMA" id="XTFGECD"/>
<dbReference type="GO" id="GO:0005829">
    <property type="term" value="C:cytosol"/>
    <property type="evidence" value="ECO:0007669"/>
    <property type="project" value="TreeGrafter"/>
</dbReference>
<dbReference type="AlphaFoldDB" id="A0A401NWW1"/>
<dbReference type="Pfam" id="PF07923">
    <property type="entry name" value="N1221"/>
    <property type="match status" value="1"/>
</dbReference>
<dbReference type="GO" id="GO:0007010">
    <property type="term" value="P:cytoskeleton organization"/>
    <property type="evidence" value="ECO:0007669"/>
    <property type="project" value="TreeGrafter"/>
</dbReference>
<evidence type="ECO:0000256" key="1">
    <source>
        <dbReference type="ARBA" id="ARBA00007062"/>
    </source>
</evidence>
<comment type="caution">
    <text evidence="5">The sequence shown here is derived from an EMBL/GenBank/DDBJ whole genome shotgun (WGS) entry which is preliminary data.</text>
</comment>
<protein>
    <recommendedName>
        <fullName evidence="7">Far11/STRP C-terminal domain-containing protein</fullName>
    </recommendedName>
</protein>
<feature type="region of interest" description="Disordered" evidence="2">
    <location>
        <begin position="1"/>
        <end position="25"/>
    </location>
</feature>
<evidence type="ECO:0008006" key="7">
    <source>
        <dbReference type="Google" id="ProtNLM"/>
    </source>
</evidence>
<comment type="similarity">
    <text evidence="1">Belongs to the STRIP family.</text>
</comment>
<dbReference type="InterPro" id="IPR012486">
    <property type="entry name" value="Far11/STRP_N"/>
</dbReference>
<accession>A0A401NWW1</accession>
<dbReference type="SMART" id="SM01293">
    <property type="entry name" value="DUF3402"/>
    <property type="match status" value="1"/>
</dbReference>
<dbReference type="InterPro" id="IPR021819">
    <property type="entry name" value="Far11/STRP_C"/>
</dbReference>
<dbReference type="InterPro" id="IPR040185">
    <property type="entry name" value="Far11/STRP"/>
</dbReference>
<dbReference type="EMBL" id="BFAA01002836">
    <property type="protein sequence ID" value="GCB65350.1"/>
    <property type="molecule type" value="Genomic_DNA"/>
</dbReference>
<evidence type="ECO:0000259" key="4">
    <source>
        <dbReference type="SMART" id="SM01293"/>
    </source>
</evidence>
<evidence type="ECO:0000313" key="6">
    <source>
        <dbReference type="Proteomes" id="UP000288216"/>
    </source>
</evidence>
<dbReference type="PANTHER" id="PTHR13239">
    <property type="entry name" value="PROTEIN REQUIRED FOR HYPHAL ANASTOMOSIS HAM-2"/>
    <property type="match status" value="1"/>
</dbReference>
<evidence type="ECO:0000256" key="2">
    <source>
        <dbReference type="SAM" id="MobiDB-lite"/>
    </source>
</evidence>
<gene>
    <name evidence="5" type="ORF">scyTo_0007697</name>
</gene>
<evidence type="ECO:0000259" key="3">
    <source>
        <dbReference type="SMART" id="SM01292"/>
    </source>
</evidence>
<dbReference type="STRING" id="75743.A0A401NWW1"/>
<feature type="domain" description="Far11/STRP C-terminal" evidence="4">
    <location>
        <begin position="429"/>
        <end position="740"/>
    </location>
</feature>
<dbReference type="Proteomes" id="UP000288216">
    <property type="component" value="Unassembled WGS sequence"/>
</dbReference>
<feature type="compositionally biased region" description="Basic and acidic residues" evidence="2">
    <location>
        <begin position="11"/>
        <end position="24"/>
    </location>
</feature>
<dbReference type="OrthoDB" id="18234at2759"/>